<proteinExistence type="predicted"/>
<dbReference type="InterPro" id="IPR046528">
    <property type="entry name" value="DUF6593"/>
</dbReference>
<dbReference type="Proteomes" id="UP001383192">
    <property type="component" value="Unassembled WGS sequence"/>
</dbReference>
<feature type="domain" description="DUF6593" evidence="1">
    <location>
        <begin position="8"/>
        <end position="157"/>
    </location>
</feature>
<gene>
    <name evidence="2" type="ORF">VNI00_011544</name>
</gene>
<evidence type="ECO:0000259" key="1">
    <source>
        <dbReference type="Pfam" id="PF20236"/>
    </source>
</evidence>
<evidence type="ECO:0000313" key="2">
    <source>
        <dbReference type="EMBL" id="KAK7036611.1"/>
    </source>
</evidence>
<dbReference type="EMBL" id="JAYKXP010000050">
    <property type="protein sequence ID" value="KAK7036611.1"/>
    <property type="molecule type" value="Genomic_DNA"/>
</dbReference>
<comment type="caution">
    <text evidence="2">The sequence shown here is derived from an EMBL/GenBank/DDBJ whole genome shotgun (WGS) entry which is preliminary data.</text>
</comment>
<accession>A0AAW0CDM2</accession>
<name>A0AAW0CDM2_9AGAR</name>
<reference evidence="2 3" key="1">
    <citation type="submission" date="2024-01" db="EMBL/GenBank/DDBJ databases">
        <title>A draft genome for a cacao thread blight-causing isolate of Paramarasmius palmivorus.</title>
        <authorList>
            <person name="Baruah I.K."/>
            <person name="Bukari Y."/>
            <person name="Amoako-Attah I."/>
            <person name="Meinhardt L.W."/>
            <person name="Bailey B.A."/>
            <person name="Cohen S.P."/>
        </authorList>
    </citation>
    <scope>NUCLEOTIDE SEQUENCE [LARGE SCALE GENOMIC DNA]</scope>
    <source>
        <strain evidence="2 3">GH-12</strain>
    </source>
</reference>
<protein>
    <recommendedName>
        <fullName evidence="1">DUF6593 domain-containing protein</fullName>
    </recommendedName>
</protein>
<keyword evidence="3" id="KW-1185">Reference proteome</keyword>
<dbReference type="Pfam" id="PF20236">
    <property type="entry name" value="DUF6593"/>
    <property type="match status" value="1"/>
</dbReference>
<organism evidence="2 3">
    <name type="scientific">Paramarasmius palmivorus</name>
    <dbReference type="NCBI Taxonomy" id="297713"/>
    <lineage>
        <taxon>Eukaryota</taxon>
        <taxon>Fungi</taxon>
        <taxon>Dikarya</taxon>
        <taxon>Basidiomycota</taxon>
        <taxon>Agaricomycotina</taxon>
        <taxon>Agaricomycetes</taxon>
        <taxon>Agaricomycetidae</taxon>
        <taxon>Agaricales</taxon>
        <taxon>Marasmiineae</taxon>
        <taxon>Marasmiaceae</taxon>
        <taxon>Paramarasmius</taxon>
    </lineage>
</organism>
<dbReference type="AlphaFoldDB" id="A0AAW0CDM2"/>
<evidence type="ECO:0000313" key="3">
    <source>
        <dbReference type="Proteomes" id="UP001383192"/>
    </source>
</evidence>
<sequence length="178" mass="20175">MDLLFSKDSVRDTTISSQDGRPIYHISTSETLENERTTITKFHHEMAVIQLMNLYGVETCRVWGRDMAPKEGYGLTSVYQIALCSKHTFTASNGRRYTWKKGMLQDDYHREVASFEKGHKGLLSGRPSSARFSIAHEELPIVDDIVSTFVMVEQQLRLAKQIKTGSEIVDNVMTILGT</sequence>